<dbReference type="GO" id="GO:0003677">
    <property type="term" value="F:DNA binding"/>
    <property type="evidence" value="ECO:0007669"/>
    <property type="project" value="InterPro"/>
</dbReference>
<evidence type="ECO:0000313" key="4">
    <source>
        <dbReference type="Proteomes" id="UP000178742"/>
    </source>
</evidence>
<dbReference type="InterPro" id="IPR050090">
    <property type="entry name" value="Tyrosine_recombinase_XerCD"/>
</dbReference>
<dbReference type="PROSITE" id="PS51898">
    <property type="entry name" value="TYR_RECOMBINASE"/>
    <property type="match status" value="1"/>
</dbReference>
<dbReference type="InterPro" id="IPR011010">
    <property type="entry name" value="DNA_brk_join_enz"/>
</dbReference>
<keyword evidence="1" id="KW-0233">DNA recombination</keyword>
<dbReference type="Proteomes" id="UP000178742">
    <property type="component" value="Unassembled WGS sequence"/>
</dbReference>
<dbReference type="STRING" id="1798676.A3B90_01970"/>
<dbReference type="Pfam" id="PF00589">
    <property type="entry name" value="Phage_integrase"/>
    <property type="match status" value="1"/>
</dbReference>
<dbReference type="GO" id="GO:0015074">
    <property type="term" value="P:DNA integration"/>
    <property type="evidence" value="ECO:0007669"/>
    <property type="project" value="InterPro"/>
</dbReference>
<evidence type="ECO:0000256" key="1">
    <source>
        <dbReference type="ARBA" id="ARBA00023172"/>
    </source>
</evidence>
<dbReference type="PANTHER" id="PTHR30349">
    <property type="entry name" value="PHAGE INTEGRASE-RELATED"/>
    <property type="match status" value="1"/>
</dbReference>
<sequence>MRDRALISLFYLTGARISAECSLPLGCLDEVKLILDQDPKRGVKTKNRKRIPTRFFPLPYTQPLDYVVNWVKYLKDKKGFSPDDPLFPATLRYQTGDKKLAFSSQMVGNEFWKTTASARKILQKRFEEVGLPYYNPHSFRDTIVKEYTRTRLTEEEKKAISQNLGHENVGTTFGSYGHGKLPEDRQFEIIESINTQQDTLSTSPLDEETLRRIIREETGKQK</sequence>
<dbReference type="AlphaFoldDB" id="A0A1F6M2A8"/>
<dbReference type="PANTHER" id="PTHR30349:SF64">
    <property type="entry name" value="PROPHAGE INTEGRASE INTD-RELATED"/>
    <property type="match status" value="1"/>
</dbReference>
<dbReference type="CDD" id="cd00397">
    <property type="entry name" value="DNA_BRE_C"/>
    <property type="match status" value="1"/>
</dbReference>
<organism evidence="3 4">
    <name type="scientific">Candidatus Magasanikbacteria bacterium RIFCSPHIGHO2_02_FULL_41_13</name>
    <dbReference type="NCBI Taxonomy" id="1798676"/>
    <lineage>
        <taxon>Bacteria</taxon>
        <taxon>Candidatus Magasanikiibacteriota</taxon>
    </lineage>
</organism>
<dbReference type="EMBL" id="MFPX01000030">
    <property type="protein sequence ID" value="OGH65740.1"/>
    <property type="molecule type" value="Genomic_DNA"/>
</dbReference>
<dbReference type="InterPro" id="IPR013762">
    <property type="entry name" value="Integrase-like_cat_sf"/>
</dbReference>
<gene>
    <name evidence="3" type="ORF">A3B90_01970</name>
</gene>
<reference evidence="3 4" key="1">
    <citation type="journal article" date="2016" name="Nat. Commun.">
        <title>Thousands of microbial genomes shed light on interconnected biogeochemical processes in an aquifer system.</title>
        <authorList>
            <person name="Anantharaman K."/>
            <person name="Brown C.T."/>
            <person name="Hug L.A."/>
            <person name="Sharon I."/>
            <person name="Castelle C.J."/>
            <person name="Probst A.J."/>
            <person name="Thomas B.C."/>
            <person name="Singh A."/>
            <person name="Wilkins M.J."/>
            <person name="Karaoz U."/>
            <person name="Brodie E.L."/>
            <person name="Williams K.H."/>
            <person name="Hubbard S.S."/>
            <person name="Banfield J.F."/>
        </authorList>
    </citation>
    <scope>NUCLEOTIDE SEQUENCE [LARGE SCALE GENOMIC DNA]</scope>
</reference>
<proteinExistence type="predicted"/>
<evidence type="ECO:0000313" key="3">
    <source>
        <dbReference type="EMBL" id="OGH65740.1"/>
    </source>
</evidence>
<accession>A0A1F6M2A8</accession>
<dbReference type="GO" id="GO:0006310">
    <property type="term" value="P:DNA recombination"/>
    <property type="evidence" value="ECO:0007669"/>
    <property type="project" value="UniProtKB-KW"/>
</dbReference>
<dbReference type="SUPFAM" id="SSF56349">
    <property type="entry name" value="DNA breaking-rejoining enzymes"/>
    <property type="match status" value="1"/>
</dbReference>
<protein>
    <recommendedName>
        <fullName evidence="2">Tyr recombinase domain-containing protein</fullName>
    </recommendedName>
</protein>
<dbReference type="InterPro" id="IPR002104">
    <property type="entry name" value="Integrase_catalytic"/>
</dbReference>
<evidence type="ECO:0000259" key="2">
    <source>
        <dbReference type="PROSITE" id="PS51898"/>
    </source>
</evidence>
<dbReference type="Gene3D" id="1.10.443.10">
    <property type="entry name" value="Intergrase catalytic core"/>
    <property type="match status" value="1"/>
</dbReference>
<name>A0A1F6M2A8_9BACT</name>
<comment type="caution">
    <text evidence="3">The sequence shown here is derived from an EMBL/GenBank/DDBJ whole genome shotgun (WGS) entry which is preliminary data.</text>
</comment>
<feature type="domain" description="Tyr recombinase" evidence="2">
    <location>
        <begin position="1"/>
        <end position="191"/>
    </location>
</feature>